<dbReference type="AlphaFoldDB" id="A0A1I2MBZ4"/>
<evidence type="ECO:0000313" key="1">
    <source>
        <dbReference type="EMBL" id="SFF89014.1"/>
    </source>
</evidence>
<organism evidence="1 2">
    <name type="scientific">Pontibacter chinhatensis</name>
    <dbReference type="NCBI Taxonomy" id="1436961"/>
    <lineage>
        <taxon>Bacteria</taxon>
        <taxon>Pseudomonadati</taxon>
        <taxon>Bacteroidota</taxon>
        <taxon>Cytophagia</taxon>
        <taxon>Cytophagales</taxon>
        <taxon>Hymenobacteraceae</taxon>
        <taxon>Pontibacter</taxon>
    </lineage>
</organism>
<keyword evidence="2" id="KW-1185">Reference proteome</keyword>
<gene>
    <name evidence="1" type="ORF">SAMN05421739_101261</name>
</gene>
<dbReference type="Proteomes" id="UP000198724">
    <property type="component" value="Unassembled WGS sequence"/>
</dbReference>
<sequence length="118" mass="13615">MLVTIEQTRTYAPLENFLESLAEKELTCYASDLLQQQGCESMDELSHAIRRASEVCSCMHVPLHENFKPVYRSRNGEVVQDWRLSPMAYMLTMLNADAKSEVVARTQLEMVRRFLNKA</sequence>
<protein>
    <submittedName>
        <fullName evidence="1">Uncharacterized protein</fullName>
    </submittedName>
</protein>
<dbReference type="STRING" id="1436961.SAMN05421739_101261"/>
<dbReference type="EMBL" id="FOOT01000001">
    <property type="protein sequence ID" value="SFF89014.1"/>
    <property type="molecule type" value="Genomic_DNA"/>
</dbReference>
<accession>A0A1I2MBZ4</accession>
<dbReference type="OrthoDB" id="1256452at2"/>
<reference evidence="2" key="1">
    <citation type="submission" date="2016-10" db="EMBL/GenBank/DDBJ databases">
        <authorList>
            <person name="Varghese N."/>
            <person name="Submissions S."/>
        </authorList>
    </citation>
    <scope>NUCLEOTIDE SEQUENCE [LARGE SCALE GENOMIC DNA]</scope>
    <source>
        <strain evidence="2">LP51</strain>
    </source>
</reference>
<evidence type="ECO:0000313" key="2">
    <source>
        <dbReference type="Proteomes" id="UP000198724"/>
    </source>
</evidence>
<name>A0A1I2MBZ4_9BACT</name>
<dbReference type="RefSeq" id="WP_092098245.1">
    <property type="nucleotide sequence ID" value="NZ_FOOT01000001.1"/>
</dbReference>
<proteinExistence type="predicted"/>